<sequence>MSNPVQLNADTSTNPIVSVKVNRTIISENGGVGAFIIRLSEPAPSTGLNLNISALDSDNAGPDVTNTKSTNLSIQMDPVTNKPAALTIVPGATEARLILTGIPDNVVEGDEVSTLSLLPGTGYTVAPGFSTDAITVTEKLVVSVTASPNAIAENGGVGTFTIKLSEPAPSTGLNLNISALDSDNAGGDVSNTKSENLTTQMDPVTKRPAGLTIAPGATEAKLILTGIPDNVVEGDEVSTVTLLAGEGYIVLPSQSTDGITLIDGIISNPSLRTATQSPSFTTGAADPLTGENLGIRLMNLNTNRGTEVDFDNISLKAQSLITNSITPNQALLSRPEVMLSSHQDNDLLYSKVLSPMMFSSNENNTIYPNNGNGFFV</sequence>
<organism evidence="1 2">
    <name type="scientific">Planktothrix paucivesiculata PCC 9631</name>
    <dbReference type="NCBI Taxonomy" id="671071"/>
    <lineage>
        <taxon>Bacteria</taxon>
        <taxon>Bacillati</taxon>
        <taxon>Cyanobacteriota</taxon>
        <taxon>Cyanophyceae</taxon>
        <taxon>Oscillatoriophycideae</taxon>
        <taxon>Oscillatoriales</taxon>
        <taxon>Microcoleaceae</taxon>
        <taxon>Planktothrix</taxon>
    </lineage>
</organism>
<gene>
    <name evidence="1" type="ORF">PL9631_600038</name>
</gene>
<name>A0A7Z9BSX8_9CYAN</name>
<protein>
    <submittedName>
        <fullName evidence="1">Uncharacterized protein</fullName>
    </submittedName>
</protein>
<evidence type="ECO:0000313" key="1">
    <source>
        <dbReference type="EMBL" id="VXD21950.1"/>
    </source>
</evidence>
<dbReference type="Gene3D" id="2.60.40.2030">
    <property type="match status" value="2"/>
</dbReference>
<dbReference type="AlphaFoldDB" id="A0A7Z9BSX8"/>
<reference evidence="1" key="1">
    <citation type="submission" date="2019-10" db="EMBL/GenBank/DDBJ databases">
        <authorList>
            <consortium name="Genoscope - CEA"/>
            <person name="William W."/>
        </authorList>
    </citation>
    <scope>NUCLEOTIDE SEQUENCE [LARGE SCALE GENOMIC DNA]</scope>
    <source>
        <strain evidence="1">BBR_PRJEB10994</strain>
    </source>
</reference>
<dbReference type="Proteomes" id="UP000182190">
    <property type="component" value="Unassembled WGS sequence"/>
</dbReference>
<keyword evidence="2" id="KW-1185">Reference proteome</keyword>
<dbReference type="RefSeq" id="WP_083620074.1">
    <property type="nucleotide sequence ID" value="NZ_LR735013.1"/>
</dbReference>
<evidence type="ECO:0000313" key="2">
    <source>
        <dbReference type="Proteomes" id="UP000182190"/>
    </source>
</evidence>
<dbReference type="SUPFAM" id="SSF141072">
    <property type="entry name" value="CalX-like"/>
    <property type="match status" value="2"/>
</dbReference>
<proteinExistence type="predicted"/>
<dbReference type="InterPro" id="IPR054720">
    <property type="entry name" value="HpiC1"/>
</dbReference>
<accession>A0A7Z9BSX8</accession>
<dbReference type="InterPro" id="IPR038081">
    <property type="entry name" value="CalX-like_sf"/>
</dbReference>
<dbReference type="EMBL" id="CZCS02000202">
    <property type="protein sequence ID" value="VXD21950.1"/>
    <property type="molecule type" value="Genomic_DNA"/>
</dbReference>
<dbReference type="OrthoDB" id="515955at2"/>
<dbReference type="Pfam" id="PF22825">
    <property type="entry name" value="HpiC1-like"/>
    <property type="match status" value="1"/>
</dbReference>
<comment type="caution">
    <text evidence="1">The sequence shown here is derived from an EMBL/GenBank/DDBJ whole genome shotgun (WGS) entry which is preliminary data.</text>
</comment>